<feature type="transmembrane region" description="Helical" evidence="8">
    <location>
        <begin position="392"/>
        <end position="409"/>
    </location>
</feature>
<keyword evidence="4" id="KW-0808">Transferase</keyword>
<comment type="caution">
    <text evidence="9">The sequence shown here is derived from an EMBL/GenBank/DDBJ whole genome shotgun (WGS) entry which is preliminary data.</text>
</comment>
<dbReference type="PANTHER" id="PTHR33908">
    <property type="entry name" value="MANNOSYLTRANSFERASE YKCB-RELATED"/>
    <property type="match status" value="1"/>
</dbReference>
<feature type="transmembrane region" description="Helical" evidence="8">
    <location>
        <begin position="7"/>
        <end position="27"/>
    </location>
</feature>
<keyword evidence="6 8" id="KW-1133">Transmembrane helix</keyword>
<keyword evidence="10" id="KW-1185">Reference proteome</keyword>
<keyword evidence="5 8" id="KW-0812">Transmembrane</keyword>
<protein>
    <recommendedName>
        <fullName evidence="11">Glycosyltransferase RgtA/B/C/D-like domain-containing protein</fullName>
    </recommendedName>
</protein>
<dbReference type="STRING" id="354355.SAMN05660816_06123"/>
<keyword evidence="7 8" id="KW-0472">Membrane</keyword>
<dbReference type="EMBL" id="LVXG01000015">
    <property type="protein sequence ID" value="OQP49362.1"/>
    <property type="molecule type" value="Genomic_DNA"/>
</dbReference>
<evidence type="ECO:0000256" key="5">
    <source>
        <dbReference type="ARBA" id="ARBA00022692"/>
    </source>
</evidence>
<feature type="transmembrane region" description="Helical" evidence="8">
    <location>
        <begin position="164"/>
        <end position="193"/>
    </location>
</feature>
<evidence type="ECO:0000313" key="10">
    <source>
        <dbReference type="Proteomes" id="UP000192610"/>
    </source>
</evidence>
<evidence type="ECO:0000256" key="3">
    <source>
        <dbReference type="ARBA" id="ARBA00022676"/>
    </source>
</evidence>
<feature type="transmembrane region" description="Helical" evidence="8">
    <location>
        <begin position="313"/>
        <end position="329"/>
    </location>
</feature>
<organism evidence="9 10">
    <name type="scientific">Niastella yeongjuensis</name>
    <dbReference type="NCBI Taxonomy" id="354355"/>
    <lineage>
        <taxon>Bacteria</taxon>
        <taxon>Pseudomonadati</taxon>
        <taxon>Bacteroidota</taxon>
        <taxon>Chitinophagia</taxon>
        <taxon>Chitinophagales</taxon>
        <taxon>Chitinophagaceae</taxon>
        <taxon>Niastella</taxon>
    </lineage>
</organism>
<proteinExistence type="predicted"/>
<gene>
    <name evidence="9" type="ORF">A4H97_28915</name>
</gene>
<comment type="subcellular location">
    <subcellularLocation>
        <location evidence="1">Cell membrane</location>
        <topology evidence="1">Multi-pass membrane protein</topology>
    </subcellularLocation>
</comment>
<sequence>MMQQTGFNRLLAGLFIIGATVGLYFQFSYHKFLNNDTLSYINLAERYAAGDWQHAINGFWSPLYCWILCICKLAGFPLLPCCYIINFIVAGLGLYILCNLARRYLVKPLFYYAFNGYMLLLLLFYAMSALTPDLMAAVFCIWVLRLVTDKRFEYNNQMPWWAGTIAACAYFAKLYSIVPLHLFMGGWLLLLLIKYRSFKSKKGTSLLKAYGLFILLSTCWIVVISLHEGKPVIATAGPFNHNFMSPDYDKEYPTDADLYAPPFSAAYNAHVNPAHLLDQYDWSVFGNARNFNHQVKLIKQSTRELIRNLDGTGAKWLVLLFSLLILAFNRKKLVNENYDRSIHTIAWFFVCYPLLYLPLFILDRYILTCIILFHLFLFFVAQRAWNLLNKKIFTPALALLLLLSIYPFLTLGLQKLTQASGDYQYQKNFYQQLPQLSFLTNQRIAVYPYATTEASQLSYYFHCRSYGTWGDRQYQSLKKFNIRYLIAKKELARYPFLHIKKKMLLAEVAFYVYEIE</sequence>
<feature type="transmembrane region" description="Helical" evidence="8">
    <location>
        <begin position="117"/>
        <end position="144"/>
    </location>
</feature>
<evidence type="ECO:0000313" key="9">
    <source>
        <dbReference type="EMBL" id="OQP49362.1"/>
    </source>
</evidence>
<accession>A0A1V9ETK2</accession>
<evidence type="ECO:0000256" key="6">
    <source>
        <dbReference type="ARBA" id="ARBA00022989"/>
    </source>
</evidence>
<evidence type="ECO:0008006" key="11">
    <source>
        <dbReference type="Google" id="ProtNLM"/>
    </source>
</evidence>
<dbReference type="Proteomes" id="UP000192610">
    <property type="component" value="Unassembled WGS sequence"/>
</dbReference>
<dbReference type="PANTHER" id="PTHR33908:SF11">
    <property type="entry name" value="MEMBRANE PROTEIN"/>
    <property type="match status" value="1"/>
</dbReference>
<keyword evidence="2" id="KW-1003">Cell membrane</keyword>
<reference evidence="10" key="1">
    <citation type="submission" date="2016-04" db="EMBL/GenBank/DDBJ databases">
        <authorList>
            <person name="Chen L."/>
            <person name="Zhuang W."/>
            <person name="Wang G."/>
        </authorList>
    </citation>
    <scope>NUCLEOTIDE SEQUENCE [LARGE SCALE GENOMIC DNA]</scope>
    <source>
        <strain evidence="10">17621</strain>
    </source>
</reference>
<feature type="transmembrane region" description="Helical" evidence="8">
    <location>
        <begin position="341"/>
        <end position="359"/>
    </location>
</feature>
<evidence type="ECO:0000256" key="7">
    <source>
        <dbReference type="ARBA" id="ARBA00023136"/>
    </source>
</evidence>
<dbReference type="RefSeq" id="WP_081200375.1">
    <property type="nucleotide sequence ID" value="NZ_FOCZ01000017.1"/>
</dbReference>
<name>A0A1V9ETK2_9BACT</name>
<dbReference type="GO" id="GO:0005886">
    <property type="term" value="C:plasma membrane"/>
    <property type="evidence" value="ECO:0007669"/>
    <property type="project" value="UniProtKB-SubCell"/>
</dbReference>
<feature type="transmembrane region" description="Helical" evidence="8">
    <location>
        <begin position="365"/>
        <end position="385"/>
    </location>
</feature>
<evidence type="ECO:0000256" key="2">
    <source>
        <dbReference type="ARBA" id="ARBA00022475"/>
    </source>
</evidence>
<evidence type="ECO:0000256" key="4">
    <source>
        <dbReference type="ARBA" id="ARBA00022679"/>
    </source>
</evidence>
<dbReference type="InterPro" id="IPR050297">
    <property type="entry name" value="LipidA_mod_glycosyltrf_83"/>
</dbReference>
<dbReference type="GO" id="GO:0009103">
    <property type="term" value="P:lipopolysaccharide biosynthetic process"/>
    <property type="evidence" value="ECO:0007669"/>
    <property type="project" value="UniProtKB-ARBA"/>
</dbReference>
<feature type="transmembrane region" description="Helical" evidence="8">
    <location>
        <begin position="83"/>
        <end position="105"/>
    </location>
</feature>
<evidence type="ECO:0000256" key="1">
    <source>
        <dbReference type="ARBA" id="ARBA00004651"/>
    </source>
</evidence>
<keyword evidence="3" id="KW-0328">Glycosyltransferase</keyword>
<dbReference type="AlphaFoldDB" id="A0A1V9ETK2"/>
<feature type="transmembrane region" description="Helical" evidence="8">
    <location>
        <begin position="205"/>
        <end position="226"/>
    </location>
</feature>
<dbReference type="OrthoDB" id="621678at2"/>
<dbReference type="GO" id="GO:0016763">
    <property type="term" value="F:pentosyltransferase activity"/>
    <property type="evidence" value="ECO:0007669"/>
    <property type="project" value="TreeGrafter"/>
</dbReference>
<evidence type="ECO:0000256" key="8">
    <source>
        <dbReference type="SAM" id="Phobius"/>
    </source>
</evidence>